<dbReference type="AlphaFoldDB" id="A0A7S0FXV1"/>
<protein>
    <submittedName>
        <fullName evidence="1">Uncharacterized protein</fullName>
    </submittedName>
</protein>
<accession>A0A7S0FXV1</accession>
<organism evidence="1">
    <name type="scientific">Pyrodinium bahamense</name>
    <dbReference type="NCBI Taxonomy" id="73915"/>
    <lineage>
        <taxon>Eukaryota</taxon>
        <taxon>Sar</taxon>
        <taxon>Alveolata</taxon>
        <taxon>Dinophyceae</taxon>
        <taxon>Gonyaulacales</taxon>
        <taxon>Pyrocystaceae</taxon>
        <taxon>Pyrodinium</taxon>
    </lineage>
</organism>
<reference evidence="1" key="1">
    <citation type="submission" date="2021-01" db="EMBL/GenBank/DDBJ databases">
        <authorList>
            <person name="Corre E."/>
            <person name="Pelletier E."/>
            <person name="Niang G."/>
            <person name="Scheremetjew M."/>
            <person name="Finn R."/>
            <person name="Kale V."/>
            <person name="Holt S."/>
            <person name="Cochrane G."/>
            <person name="Meng A."/>
            <person name="Brown T."/>
            <person name="Cohen L."/>
        </authorList>
    </citation>
    <scope>NUCLEOTIDE SEQUENCE</scope>
    <source>
        <strain evidence="1">Pbaha01</strain>
    </source>
</reference>
<proteinExistence type="predicted"/>
<gene>
    <name evidence="1" type="ORF">PBAH0796_LOCUS32958</name>
</gene>
<name>A0A7S0FXV1_9DINO</name>
<evidence type="ECO:0000313" key="1">
    <source>
        <dbReference type="EMBL" id="CAD8389371.1"/>
    </source>
</evidence>
<sequence length="432" mass="47842">MGQRHCSASGRCAPGSACLTLCLPKAACSVLFDLKGRCSARSVSKNGASGSQAKGHSLSYSSCCLHADLPEVLQAFRAKGEAAVLATSGGDGGPLWAAACDLVEALLLGVRSHLQDVRTECELRLANEEPCSVDTDVVSLKVRFSAAPLIGEVATPSRFCHEVHLLEEVGFALRRPPTKTARDPLVLRVEGLELAELPEIPGLRRKIKTSLGSDFNIDTAYSWWLQHKDKEYPLDRSKFHRIYESLWGMRTMQMLPKQMSMDFFWSFLHGTNCHLEAFMFHHGKCSSRVRIAAQRGPGRNTEERELLAFSAPLAKQALAANRSNGERFAASVTNFGAMVYGRDIGQPPASARVITKIFSAARWWGHGPNGWQRFDHTWLCRDQTNSLGIVVKEQGRIIWRLPGESDSMRPPLEVRPPRRICCCRRRRSEGAS</sequence>
<dbReference type="EMBL" id="HBEG01054132">
    <property type="protein sequence ID" value="CAD8389371.1"/>
    <property type="molecule type" value="Transcribed_RNA"/>
</dbReference>